<reference evidence="3" key="1">
    <citation type="submission" date="2022-11" db="UniProtKB">
        <authorList>
            <consortium name="WormBaseParasite"/>
        </authorList>
    </citation>
    <scope>IDENTIFICATION</scope>
</reference>
<dbReference type="AlphaFoldDB" id="A0A914RVL2"/>
<organism evidence="2 3">
    <name type="scientific">Parascaris equorum</name>
    <name type="common">Equine roundworm</name>
    <dbReference type="NCBI Taxonomy" id="6256"/>
    <lineage>
        <taxon>Eukaryota</taxon>
        <taxon>Metazoa</taxon>
        <taxon>Ecdysozoa</taxon>
        <taxon>Nematoda</taxon>
        <taxon>Chromadorea</taxon>
        <taxon>Rhabditida</taxon>
        <taxon>Spirurina</taxon>
        <taxon>Ascaridomorpha</taxon>
        <taxon>Ascaridoidea</taxon>
        <taxon>Ascarididae</taxon>
        <taxon>Parascaris</taxon>
    </lineage>
</organism>
<protein>
    <submittedName>
        <fullName evidence="3">Uncharacterized protein</fullName>
    </submittedName>
</protein>
<proteinExistence type="predicted"/>
<accession>A0A914RVL2</accession>
<evidence type="ECO:0000313" key="3">
    <source>
        <dbReference type="WBParaSite" id="PEQ_0000889401-mRNA-1"/>
    </source>
</evidence>
<keyword evidence="2" id="KW-1185">Reference proteome</keyword>
<name>A0A914RVL2_PAREQ</name>
<dbReference type="WBParaSite" id="PEQ_0000889401-mRNA-1">
    <property type="protein sequence ID" value="PEQ_0000889401-mRNA-1"/>
    <property type="gene ID" value="PEQ_0000889401"/>
</dbReference>
<dbReference type="Proteomes" id="UP000887564">
    <property type="component" value="Unplaced"/>
</dbReference>
<sequence length="106" mass="11756">MSSLFYLGWAVSLRLLKWLQSASQKLCRGRQLSSFIFEKIHQGDEQRTVAPLKHENVRCSWLQSSRDSADKMIKDWQCLLVGVDAGCSDAGVLFVGAGAVGKLVIN</sequence>
<evidence type="ECO:0000256" key="1">
    <source>
        <dbReference type="SAM" id="SignalP"/>
    </source>
</evidence>
<feature type="chain" id="PRO_5037275493" evidence="1">
    <location>
        <begin position="25"/>
        <end position="106"/>
    </location>
</feature>
<keyword evidence="1" id="KW-0732">Signal</keyword>
<feature type="signal peptide" evidence="1">
    <location>
        <begin position="1"/>
        <end position="24"/>
    </location>
</feature>
<evidence type="ECO:0000313" key="2">
    <source>
        <dbReference type="Proteomes" id="UP000887564"/>
    </source>
</evidence>